<dbReference type="GO" id="GO:0032981">
    <property type="term" value="P:mitochondrial respiratory chain complex I assembly"/>
    <property type="evidence" value="ECO:0007669"/>
    <property type="project" value="TreeGrafter"/>
</dbReference>
<accession>A0A6A6VYB4</accession>
<dbReference type="InterPro" id="IPR007523">
    <property type="entry name" value="NDUFAF3/AAMDC"/>
</dbReference>
<dbReference type="RefSeq" id="XP_033597704.1">
    <property type="nucleotide sequence ID" value="XM_033744586.1"/>
</dbReference>
<name>A0A6A6VYB4_9PEZI</name>
<dbReference type="Pfam" id="PF04430">
    <property type="entry name" value="DUF498"/>
    <property type="match status" value="1"/>
</dbReference>
<dbReference type="PANTHER" id="PTHR21192:SF2">
    <property type="entry name" value="NADH DEHYDROGENASE [UBIQUINONE] 1 ALPHA SUBCOMPLEX ASSEMBLY FACTOR 3"/>
    <property type="match status" value="1"/>
</dbReference>
<dbReference type="GeneID" id="54485640"/>
<dbReference type="PANTHER" id="PTHR21192">
    <property type="entry name" value="NUCLEAR PROTEIN E3-3"/>
    <property type="match status" value="1"/>
</dbReference>
<dbReference type="Proteomes" id="UP000799437">
    <property type="component" value="Unassembled WGS sequence"/>
</dbReference>
<keyword evidence="2" id="KW-1185">Reference proteome</keyword>
<dbReference type="SUPFAM" id="SSF64076">
    <property type="entry name" value="MTH938-like"/>
    <property type="match status" value="1"/>
</dbReference>
<dbReference type="OrthoDB" id="20681at2759"/>
<organism evidence="1 2">
    <name type="scientific">Pseudovirgaria hyperparasitica</name>
    <dbReference type="NCBI Taxonomy" id="470096"/>
    <lineage>
        <taxon>Eukaryota</taxon>
        <taxon>Fungi</taxon>
        <taxon>Dikarya</taxon>
        <taxon>Ascomycota</taxon>
        <taxon>Pezizomycotina</taxon>
        <taxon>Dothideomycetes</taxon>
        <taxon>Dothideomycetes incertae sedis</taxon>
        <taxon>Acrospermales</taxon>
        <taxon>Acrospermaceae</taxon>
        <taxon>Pseudovirgaria</taxon>
    </lineage>
</organism>
<dbReference type="Gene3D" id="3.40.1230.10">
    <property type="entry name" value="MTH938-like"/>
    <property type="match status" value="1"/>
</dbReference>
<evidence type="ECO:0000313" key="1">
    <source>
        <dbReference type="EMBL" id="KAF2755253.1"/>
    </source>
</evidence>
<evidence type="ECO:0000313" key="2">
    <source>
        <dbReference type="Proteomes" id="UP000799437"/>
    </source>
</evidence>
<dbReference type="AlphaFoldDB" id="A0A6A6VYB4"/>
<proteinExistence type="predicted"/>
<dbReference type="EMBL" id="ML996578">
    <property type="protein sequence ID" value="KAF2755253.1"/>
    <property type="molecule type" value="Genomic_DNA"/>
</dbReference>
<evidence type="ECO:0008006" key="3">
    <source>
        <dbReference type="Google" id="ProtNLM"/>
    </source>
</evidence>
<sequence>MASFSYNAAHTLRAVVSRPSLFLGGHHHQIRPTRPYRCLSCRSKLIAHQYPSSQCARHLHGSLIRAAEPPKSRYRGPESKEETQTDFADMNILRNTPTPASSIDACTTDGFRLSSGEQIKDSGVLLVHGQAFNWRPWTREIENGTVADIQSGSETLRNAKGLWEVRKDAWGLLEMVWPKPDLLIIGTGPNVMPISPRTRKHINDLGIRIEVSDTRNAAAQYNLLATERGLQEIAAAIIPIGWKEGR</sequence>
<protein>
    <recommendedName>
        <fullName evidence="3">NADH dehydrogenase [ubiquinone] 1 alpha subcomplex assembly factor 3</fullName>
    </recommendedName>
</protein>
<gene>
    <name evidence="1" type="ORF">EJ05DRAFT_479046</name>
</gene>
<dbReference type="InterPro" id="IPR036748">
    <property type="entry name" value="MTH938-like_sf"/>
</dbReference>
<reference evidence="1" key="1">
    <citation type="journal article" date="2020" name="Stud. Mycol.">
        <title>101 Dothideomycetes genomes: a test case for predicting lifestyles and emergence of pathogens.</title>
        <authorList>
            <person name="Haridas S."/>
            <person name="Albert R."/>
            <person name="Binder M."/>
            <person name="Bloem J."/>
            <person name="Labutti K."/>
            <person name="Salamov A."/>
            <person name="Andreopoulos B."/>
            <person name="Baker S."/>
            <person name="Barry K."/>
            <person name="Bills G."/>
            <person name="Bluhm B."/>
            <person name="Cannon C."/>
            <person name="Castanera R."/>
            <person name="Culley D."/>
            <person name="Daum C."/>
            <person name="Ezra D."/>
            <person name="Gonzalez J."/>
            <person name="Henrissat B."/>
            <person name="Kuo A."/>
            <person name="Liang C."/>
            <person name="Lipzen A."/>
            <person name="Lutzoni F."/>
            <person name="Magnuson J."/>
            <person name="Mondo S."/>
            <person name="Nolan M."/>
            <person name="Ohm R."/>
            <person name="Pangilinan J."/>
            <person name="Park H.-J."/>
            <person name="Ramirez L."/>
            <person name="Alfaro M."/>
            <person name="Sun H."/>
            <person name="Tritt A."/>
            <person name="Yoshinaga Y."/>
            <person name="Zwiers L.-H."/>
            <person name="Turgeon B."/>
            <person name="Goodwin S."/>
            <person name="Spatafora J."/>
            <person name="Crous P."/>
            <person name="Grigoriev I."/>
        </authorList>
    </citation>
    <scope>NUCLEOTIDE SEQUENCE</scope>
    <source>
        <strain evidence="1">CBS 121739</strain>
    </source>
</reference>
<dbReference type="GO" id="GO:0005743">
    <property type="term" value="C:mitochondrial inner membrane"/>
    <property type="evidence" value="ECO:0007669"/>
    <property type="project" value="TreeGrafter"/>
</dbReference>